<dbReference type="SUPFAM" id="SSF103473">
    <property type="entry name" value="MFS general substrate transporter"/>
    <property type="match status" value="1"/>
</dbReference>
<feature type="transmembrane region" description="Helical" evidence="7">
    <location>
        <begin position="143"/>
        <end position="162"/>
    </location>
</feature>
<dbReference type="GeneID" id="27340364"/>
<feature type="transmembrane region" description="Helical" evidence="7">
    <location>
        <begin position="334"/>
        <end position="356"/>
    </location>
</feature>
<dbReference type="InterPro" id="IPR003663">
    <property type="entry name" value="Sugar/inositol_transpt"/>
</dbReference>
<comment type="subcellular location">
    <subcellularLocation>
        <location evidence="1">Membrane</location>
        <topology evidence="1">Multi-pass membrane protein</topology>
    </subcellularLocation>
</comment>
<gene>
    <name evidence="9" type="ORF">PV07_01170</name>
</gene>
<keyword evidence="5 7" id="KW-1133">Transmembrane helix</keyword>
<feature type="domain" description="Major facilitator superfamily (MFS) profile" evidence="8">
    <location>
        <begin position="17"/>
        <end position="423"/>
    </location>
</feature>
<evidence type="ECO:0000313" key="9">
    <source>
        <dbReference type="EMBL" id="KIW34392.1"/>
    </source>
</evidence>
<dbReference type="OrthoDB" id="6339427at2759"/>
<evidence type="ECO:0000259" key="8">
    <source>
        <dbReference type="PROSITE" id="PS50850"/>
    </source>
</evidence>
<feature type="transmembrane region" description="Helical" evidence="7">
    <location>
        <begin position="12"/>
        <end position="30"/>
    </location>
</feature>
<dbReference type="InterPro" id="IPR050360">
    <property type="entry name" value="MFS_Sugar_Transporters"/>
</dbReference>
<keyword evidence="3" id="KW-0813">Transport</keyword>
<dbReference type="InterPro" id="IPR005829">
    <property type="entry name" value="Sugar_transporter_CS"/>
</dbReference>
<keyword evidence="10" id="KW-1185">Reference proteome</keyword>
<proteinExistence type="inferred from homology"/>
<evidence type="ECO:0000313" key="10">
    <source>
        <dbReference type="Proteomes" id="UP000054466"/>
    </source>
</evidence>
<dbReference type="PANTHER" id="PTHR48022:SF28">
    <property type="entry name" value="MAJOR FACILITATOR SUPERFAMILY (MFS) PROFILE DOMAIN-CONTAINING PROTEIN-RELATED"/>
    <property type="match status" value="1"/>
</dbReference>
<feature type="transmembrane region" description="Helical" evidence="7">
    <location>
        <begin position="110"/>
        <end position="131"/>
    </location>
</feature>
<comment type="similarity">
    <text evidence="2">Belongs to the major facilitator superfamily. Sugar transporter (TC 2.A.1.1) family.</text>
</comment>
<dbReference type="PROSITE" id="PS50850">
    <property type="entry name" value="MFS"/>
    <property type="match status" value="1"/>
</dbReference>
<accession>A0A0D2B9V9</accession>
<dbReference type="Proteomes" id="UP000054466">
    <property type="component" value="Unassembled WGS sequence"/>
</dbReference>
<feature type="transmembrane region" description="Helical" evidence="7">
    <location>
        <begin position="268"/>
        <end position="294"/>
    </location>
</feature>
<name>A0A0D2B9V9_9EURO</name>
<evidence type="ECO:0000256" key="3">
    <source>
        <dbReference type="ARBA" id="ARBA00022448"/>
    </source>
</evidence>
<protein>
    <recommendedName>
        <fullName evidence="8">Major facilitator superfamily (MFS) profile domain-containing protein</fullName>
    </recommendedName>
</protein>
<sequence length="423" mass="45545">MFAFLFQSRGKLLQAQIALTCCSGFYIYGYDAGVFSGSLVSPYFLKTFHHPSALMVGLVSSLFTLGGAVGAAICVVVGNSLGRKLTIQMGCVFAIVGALIEGLAKNMSTLIAGRLVSGIGLGQISSTVGILQAETSSARHRGMMISMQMFSSASGLFLAQWINYGFGKNGGAIAFMFPLLFQIVVLTFSFTLAFTIPESPRWLVATGRLDEAARVLARLGTKTSRPDDTDIQEVLITMEQAVRLEHITGLGFIKSIFHSGPTQLRLRLFMSVVTGICLMLAGLSVVTYYVPIMLTDFIGVSRSDSLWIGGLVSVVAIVFAIIPIFIIDRVGRLLLMKIGSTIQGICFFAIAGLYAQSSTPDFPHKRPYGIAIVSFVFIYFGAFCATWNSAAWVYAAEILPIQGRSIGMGISVSEYLLCSILHS</sequence>
<dbReference type="GO" id="GO:0016020">
    <property type="term" value="C:membrane"/>
    <property type="evidence" value="ECO:0007669"/>
    <property type="project" value="UniProtKB-SubCell"/>
</dbReference>
<organism evidence="9 10">
    <name type="scientific">Cladophialophora immunda</name>
    <dbReference type="NCBI Taxonomy" id="569365"/>
    <lineage>
        <taxon>Eukaryota</taxon>
        <taxon>Fungi</taxon>
        <taxon>Dikarya</taxon>
        <taxon>Ascomycota</taxon>
        <taxon>Pezizomycotina</taxon>
        <taxon>Eurotiomycetes</taxon>
        <taxon>Chaetothyriomycetidae</taxon>
        <taxon>Chaetothyriales</taxon>
        <taxon>Herpotrichiellaceae</taxon>
        <taxon>Cladophialophora</taxon>
    </lineage>
</organism>
<keyword evidence="6 7" id="KW-0472">Membrane</keyword>
<evidence type="ECO:0000256" key="7">
    <source>
        <dbReference type="SAM" id="Phobius"/>
    </source>
</evidence>
<reference evidence="9 10" key="1">
    <citation type="submission" date="2015-01" db="EMBL/GenBank/DDBJ databases">
        <title>The Genome Sequence of Cladophialophora immunda CBS83496.</title>
        <authorList>
            <consortium name="The Broad Institute Genomics Platform"/>
            <person name="Cuomo C."/>
            <person name="de Hoog S."/>
            <person name="Gorbushina A."/>
            <person name="Stielow B."/>
            <person name="Teixiera M."/>
            <person name="Abouelleil A."/>
            <person name="Chapman S.B."/>
            <person name="Priest M."/>
            <person name="Young S.K."/>
            <person name="Wortman J."/>
            <person name="Nusbaum C."/>
            <person name="Birren B."/>
        </authorList>
    </citation>
    <scope>NUCLEOTIDE SEQUENCE [LARGE SCALE GENOMIC DNA]</scope>
    <source>
        <strain evidence="9 10">CBS 83496</strain>
    </source>
</reference>
<dbReference type="AlphaFoldDB" id="A0A0D2B9V9"/>
<feature type="transmembrane region" description="Helical" evidence="7">
    <location>
        <begin position="85"/>
        <end position="104"/>
    </location>
</feature>
<evidence type="ECO:0000256" key="4">
    <source>
        <dbReference type="ARBA" id="ARBA00022692"/>
    </source>
</evidence>
<dbReference type="HOGENOM" id="CLU_001265_30_3_1"/>
<dbReference type="VEuPathDB" id="FungiDB:PV07_01170"/>
<evidence type="ECO:0000256" key="2">
    <source>
        <dbReference type="ARBA" id="ARBA00010992"/>
    </source>
</evidence>
<evidence type="ECO:0000256" key="5">
    <source>
        <dbReference type="ARBA" id="ARBA00022989"/>
    </source>
</evidence>
<dbReference type="Pfam" id="PF00083">
    <property type="entry name" value="Sugar_tr"/>
    <property type="match status" value="1"/>
</dbReference>
<evidence type="ECO:0000256" key="1">
    <source>
        <dbReference type="ARBA" id="ARBA00004141"/>
    </source>
</evidence>
<dbReference type="GO" id="GO:0005351">
    <property type="term" value="F:carbohydrate:proton symporter activity"/>
    <property type="evidence" value="ECO:0007669"/>
    <property type="project" value="TreeGrafter"/>
</dbReference>
<dbReference type="PANTHER" id="PTHR48022">
    <property type="entry name" value="PLASTIDIC GLUCOSE TRANSPORTER 4"/>
    <property type="match status" value="1"/>
</dbReference>
<dbReference type="InterPro" id="IPR005828">
    <property type="entry name" value="MFS_sugar_transport-like"/>
</dbReference>
<dbReference type="PROSITE" id="PS00217">
    <property type="entry name" value="SUGAR_TRANSPORT_2"/>
    <property type="match status" value="1"/>
</dbReference>
<evidence type="ECO:0000256" key="6">
    <source>
        <dbReference type="ARBA" id="ARBA00023136"/>
    </source>
</evidence>
<feature type="transmembrane region" description="Helical" evidence="7">
    <location>
        <begin position="174"/>
        <end position="196"/>
    </location>
</feature>
<dbReference type="InterPro" id="IPR036259">
    <property type="entry name" value="MFS_trans_sf"/>
</dbReference>
<feature type="transmembrane region" description="Helical" evidence="7">
    <location>
        <begin position="50"/>
        <end position="78"/>
    </location>
</feature>
<dbReference type="RefSeq" id="XP_016254608.1">
    <property type="nucleotide sequence ID" value="XM_016387680.1"/>
</dbReference>
<dbReference type="PRINTS" id="PR00171">
    <property type="entry name" value="SUGRTRNSPORT"/>
</dbReference>
<feature type="transmembrane region" description="Helical" evidence="7">
    <location>
        <begin position="306"/>
        <end position="327"/>
    </location>
</feature>
<keyword evidence="4 7" id="KW-0812">Transmembrane</keyword>
<dbReference type="EMBL" id="KN847040">
    <property type="protein sequence ID" value="KIW34392.1"/>
    <property type="molecule type" value="Genomic_DNA"/>
</dbReference>
<dbReference type="InterPro" id="IPR020846">
    <property type="entry name" value="MFS_dom"/>
</dbReference>
<dbReference type="Gene3D" id="1.20.1250.20">
    <property type="entry name" value="MFS general substrate transporter like domains"/>
    <property type="match status" value="1"/>
</dbReference>
<feature type="transmembrane region" description="Helical" evidence="7">
    <location>
        <begin position="368"/>
        <end position="395"/>
    </location>
</feature>